<sequence>MRTDSATDRYEQFRQAATEQGIPKDEIDGFAEHLRFAIYLGGAHPGEEVVGRAGGLPRLPVGVEWPGAGSGYPLPFIASVDYAALPRVEGLPLPADGSLSLFLDHEEDLGRSCHSGEPEFARALYVPAGTETVVGSLPPGHSGMHEEGVPFVLPEYELSARVLGSVPGWMEAEDEDEFEALIESQPESVRQLAEELEHLDELCDVVDNLWPSPKGLHTLHIGGHCQEIGSSSGPWYDMAVENLRNRGGTSGVSSQEEYRLLDEEQYRLSREWTVLAQFLTRDEVYYGCFLIDSADLAVKRFDKMRSFTMFTE</sequence>
<keyword evidence="2" id="KW-1185">Reference proteome</keyword>
<evidence type="ECO:0000313" key="2">
    <source>
        <dbReference type="Proteomes" id="UP000199623"/>
    </source>
</evidence>
<reference evidence="2" key="1">
    <citation type="submission" date="2016-10" db="EMBL/GenBank/DDBJ databases">
        <authorList>
            <person name="Varghese N."/>
            <person name="Submissions S."/>
        </authorList>
    </citation>
    <scope>NUCLEOTIDE SEQUENCE [LARGE SCALE GENOMIC DNA]</scope>
    <source>
        <strain evidence="2">CGMCC 4.3506</strain>
    </source>
</reference>
<evidence type="ECO:0000313" key="1">
    <source>
        <dbReference type="EMBL" id="SDG83469.1"/>
    </source>
</evidence>
<gene>
    <name evidence="1" type="ORF">SAMN05216553_1126</name>
</gene>
<dbReference type="STRING" id="200378.SAMN05216553_1126"/>
<dbReference type="InterPro" id="IPR035948">
    <property type="entry name" value="YwqG-like_sf"/>
</dbReference>
<dbReference type="RefSeq" id="WP_143036062.1">
    <property type="nucleotide sequence ID" value="NZ_FNCC01000012.1"/>
</dbReference>
<protein>
    <submittedName>
        <fullName evidence="1">Uncharacterized protein YwqG</fullName>
    </submittedName>
</protein>
<dbReference type="Proteomes" id="UP000199623">
    <property type="component" value="Unassembled WGS sequence"/>
</dbReference>
<dbReference type="InterPro" id="IPR015315">
    <property type="entry name" value="DUF1963"/>
</dbReference>
<accession>A0A1G7XGX5</accession>
<dbReference type="SUPFAM" id="SSF103032">
    <property type="entry name" value="Hypothetical protein YwqG"/>
    <property type="match status" value="1"/>
</dbReference>
<organism evidence="1 2">
    <name type="scientific">Lentzea fradiae</name>
    <dbReference type="NCBI Taxonomy" id="200378"/>
    <lineage>
        <taxon>Bacteria</taxon>
        <taxon>Bacillati</taxon>
        <taxon>Actinomycetota</taxon>
        <taxon>Actinomycetes</taxon>
        <taxon>Pseudonocardiales</taxon>
        <taxon>Pseudonocardiaceae</taxon>
        <taxon>Lentzea</taxon>
    </lineage>
</organism>
<name>A0A1G7XGX5_9PSEU</name>
<dbReference type="Gene3D" id="2.30.320.10">
    <property type="entry name" value="YwqG-like"/>
    <property type="match status" value="1"/>
</dbReference>
<dbReference type="Pfam" id="PF09234">
    <property type="entry name" value="DUF1963"/>
    <property type="match status" value="1"/>
</dbReference>
<dbReference type="EMBL" id="FNCC01000012">
    <property type="protein sequence ID" value="SDG83469.1"/>
    <property type="molecule type" value="Genomic_DNA"/>
</dbReference>
<dbReference type="OrthoDB" id="4775619at2"/>
<dbReference type="AlphaFoldDB" id="A0A1G7XGX5"/>
<proteinExistence type="predicted"/>